<keyword evidence="7" id="KW-0735">Signal-anchor</keyword>
<keyword evidence="11" id="KW-0325">Glycoprotein</keyword>
<feature type="region of interest" description="Disordered" evidence="14">
    <location>
        <begin position="502"/>
        <end position="645"/>
    </location>
</feature>
<dbReference type="InterPro" id="IPR001675">
    <property type="entry name" value="Glyco_trans_29"/>
</dbReference>
<keyword evidence="13" id="KW-0479">Metal-binding</keyword>
<dbReference type="SUPFAM" id="SSF82282">
    <property type="entry name" value="Homocysteine S-methyltransferase"/>
    <property type="match status" value="1"/>
</dbReference>
<keyword evidence="6" id="KW-0812">Transmembrane</keyword>
<keyword evidence="13" id="KW-0862">Zinc</keyword>
<dbReference type="GO" id="GO:0046872">
    <property type="term" value="F:metal ion binding"/>
    <property type="evidence" value="ECO:0007669"/>
    <property type="project" value="UniProtKB-KW"/>
</dbReference>
<feature type="binding site" evidence="13">
    <location>
        <position position="1362"/>
    </location>
    <ligand>
        <name>Zn(2+)</name>
        <dbReference type="ChEBI" id="CHEBI:29105"/>
    </ligand>
</feature>
<feature type="domain" description="Hcy-binding" evidence="15">
    <location>
        <begin position="1073"/>
        <end position="1377"/>
    </location>
</feature>
<evidence type="ECO:0000256" key="13">
    <source>
        <dbReference type="PROSITE-ProRule" id="PRU00333"/>
    </source>
</evidence>
<evidence type="ECO:0000256" key="5">
    <source>
        <dbReference type="ARBA" id="ARBA00022679"/>
    </source>
</evidence>
<dbReference type="Gene3D" id="3.20.20.330">
    <property type="entry name" value="Homocysteine-binding-like domain"/>
    <property type="match status" value="1"/>
</dbReference>
<dbReference type="GO" id="GO:0003828">
    <property type="term" value="F:alpha-N-acetylneuraminate alpha-2,8-sialyltransferase activity"/>
    <property type="evidence" value="ECO:0007669"/>
    <property type="project" value="TreeGrafter"/>
</dbReference>
<feature type="binding site" evidence="13">
    <location>
        <position position="1280"/>
    </location>
    <ligand>
        <name>Zn(2+)</name>
        <dbReference type="ChEBI" id="CHEBI:29105"/>
    </ligand>
</feature>
<comment type="cofactor">
    <cofactor evidence="13">
        <name>Zn(2+)</name>
        <dbReference type="ChEBI" id="CHEBI:29105"/>
    </cofactor>
</comment>
<dbReference type="InterPro" id="IPR036589">
    <property type="entry name" value="HCY_dom_sf"/>
</dbReference>
<feature type="compositionally biased region" description="Polar residues" evidence="14">
    <location>
        <begin position="613"/>
        <end position="622"/>
    </location>
</feature>
<evidence type="ECO:0000256" key="2">
    <source>
        <dbReference type="ARBA" id="ARBA00006003"/>
    </source>
</evidence>
<sequence>MTFKGNRSGMPQQRLGRVTSVFLACVMLTLYNVLTMDGPYVITIRLPQLYPWANLSSCPPRMLIRQNGNITADPDLLDVDEILPGFPKEIDDIMYNGTRLQAPPREILSVLDTIDRTWKFRPEAAEELRSALEANLSTARMYIVTQNNTSKDTAMSLAAERVQYRLSAAVAARQPASSPFSYKQFKTCNIVGSSGLLRGSKCGREINNAEFIIRFNMPPIADAFKEDIGVRTHFVTCNALTVHEEYQDIRSMHWLRIFRNHIIKNKYGKSLIFTMPFNVRWNIRRLIWFQTAVPKARVPNRVVFNHPHHKIAAEKFWTDRGLDEKSFSSGFYMISSALSFCEKITVYGFWPFNLDRNGDPLSYHYWQNGPKDGGVNNTWHRMDREFVKIVELYKEGVIKLVTSPWNNGGPTVAPRTVVSPSKVQRNLLREKTEDPAVTTPAAVFPTDPRVFPKNNIRQGIEKEANNTKFPDPPMESEVVKTVVTYKMRGDKIIRIIKKYVRKKPKPPPVVDSNGQLSIDKPELKNNSDTRTSRSVAVGTNETSNSEKRIDPPVVDSAKGDMQSRDVPADIPKAAPDQSAQEGSRLGEMENTKTDKEPGKTNEELRPNAEGNVPNGQNAPSNEEGNENKAADDHEEAEDPCKPKDEDYERDVTTIVTYAKKGTKTIKIIKKIIRKRLKPKRVWEETNNGSARNNLPEYEQYDQEQIQDQIDFKIDNRCNNKKGFTQRFEEEVAEIEEEMEVGSVNRTSPSKSHKRMTKKDLALKYILPDVLKFVTGNRSSWRFDYKALAQKRFDLERTCNARNHFFVTQKNIPLGSNLRYDVSNTSVKVNSTLFDTFPTAIPFADKMFPRCAVVGSSGILMNSRCGNEIDSSDFVIRFNMAPVGGRFRADVGSKVDIVTVNGDSIRSRYDKLETNISRTMFTTYVRQYNRNTLLWSVPFTSEAHTAYVLRTYQVLKKAGAPQAVVFANPGYMACTNTYWRQRGFTRAPRLSTGMFLTSAALQFCEEVYLYGFWPFPVDTAGNVLPYHYYSKGQRGRLNKWHKMDDEYVNLMELHKKGILHLQTDKCRDSLARLPGLLDRLSNGETVVVAEGYLFEFERRGYLQAGSYVPEVVLDNPEMVTALHREFVHAGSDVVLAFTYYGHREKMRLIGKEHLLEPMNRTALKLAREVADETGTLMAGNICNTNVYDSADPASAEKVRAMFKEQIEWAVEGGADYIVAERFDNLGEAKLALECIKQYGKGLPAVVTMIVLRDPVTIDGVPVTDALKQLADGGADVVGFNCGRGPATMMPLLQAAKGDIKVPLAAIPVPYRTNEENPNFMSFKTETGGNAYPLELEPHLCTRFDIAEFGRSARHLGVQYVGVCCGNSSHYLRALAESLGRRPAASKYSPDMSKHYAFGTDDTLSKTYLDASQKF</sequence>
<feature type="compositionally biased region" description="Basic and acidic residues" evidence="14">
    <location>
        <begin position="519"/>
        <end position="531"/>
    </location>
</feature>
<keyword evidence="10" id="KW-0472">Membrane</keyword>
<evidence type="ECO:0000313" key="17">
    <source>
        <dbReference type="RefSeq" id="XP_019639094.1"/>
    </source>
</evidence>
<dbReference type="Pfam" id="PF00777">
    <property type="entry name" value="Glyco_transf_29"/>
    <property type="match status" value="2"/>
</dbReference>
<feature type="compositionally biased region" description="Basic and acidic residues" evidence="14">
    <location>
        <begin position="584"/>
        <end position="606"/>
    </location>
</feature>
<dbReference type="InterPro" id="IPR038578">
    <property type="entry name" value="GT29-like_sf"/>
</dbReference>
<feature type="compositionally biased region" description="Polar residues" evidence="14">
    <location>
        <begin position="532"/>
        <end position="543"/>
    </location>
</feature>
<keyword evidence="3 13" id="KW-0489">Methyltransferase</keyword>
<evidence type="ECO:0000256" key="1">
    <source>
        <dbReference type="ARBA" id="ARBA00004323"/>
    </source>
</evidence>
<dbReference type="InterPro" id="IPR050943">
    <property type="entry name" value="Glycosyltr_29_Sialyltrsf"/>
</dbReference>
<keyword evidence="4" id="KW-0328">Glycosyltransferase</keyword>
<evidence type="ECO:0000256" key="14">
    <source>
        <dbReference type="SAM" id="MobiDB-lite"/>
    </source>
</evidence>
<comment type="similarity">
    <text evidence="2">Belongs to the glycosyltransferase 29 family.</text>
</comment>
<evidence type="ECO:0000313" key="16">
    <source>
        <dbReference type="Proteomes" id="UP000515135"/>
    </source>
</evidence>
<keyword evidence="16" id="KW-1185">Reference proteome</keyword>
<keyword evidence="5 13" id="KW-0808">Transferase</keyword>
<evidence type="ECO:0000256" key="11">
    <source>
        <dbReference type="ARBA" id="ARBA00023180"/>
    </source>
</evidence>
<dbReference type="GO" id="GO:0000139">
    <property type="term" value="C:Golgi membrane"/>
    <property type="evidence" value="ECO:0007669"/>
    <property type="project" value="UniProtKB-SubCell"/>
</dbReference>
<feature type="compositionally biased region" description="Basic and acidic residues" evidence="14">
    <location>
        <begin position="557"/>
        <end position="567"/>
    </location>
</feature>
<organism evidence="16 17">
    <name type="scientific">Branchiostoma belcheri</name>
    <name type="common">Amphioxus</name>
    <dbReference type="NCBI Taxonomy" id="7741"/>
    <lineage>
        <taxon>Eukaryota</taxon>
        <taxon>Metazoa</taxon>
        <taxon>Chordata</taxon>
        <taxon>Cephalochordata</taxon>
        <taxon>Leptocardii</taxon>
        <taxon>Amphioxiformes</taxon>
        <taxon>Branchiostomatidae</taxon>
        <taxon>Branchiostoma</taxon>
    </lineage>
</organism>
<dbReference type="GO" id="GO:0006491">
    <property type="term" value="P:N-glycan processing"/>
    <property type="evidence" value="ECO:0007669"/>
    <property type="project" value="TreeGrafter"/>
</dbReference>
<evidence type="ECO:0000256" key="3">
    <source>
        <dbReference type="ARBA" id="ARBA00022603"/>
    </source>
</evidence>
<dbReference type="CDD" id="cd23963">
    <property type="entry name" value="GT29_ST8SIA"/>
    <property type="match status" value="2"/>
</dbReference>
<evidence type="ECO:0000256" key="7">
    <source>
        <dbReference type="ARBA" id="ARBA00022968"/>
    </source>
</evidence>
<evidence type="ECO:0000259" key="15">
    <source>
        <dbReference type="PROSITE" id="PS50970"/>
    </source>
</evidence>
<evidence type="ECO:0000256" key="12">
    <source>
        <dbReference type="ARBA" id="ARBA00034478"/>
    </source>
</evidence>
<dbReference type="KEGG" id="bbel:109481061"/>
<feature type="binding site" evidence="13">
    <location>
        <position position="1363"/>
    </location>
    <ligand>
        <name>Zn(2+)</name>
        <dbReference type="ChEBI" id="CHEBI:29105"/>
    </ligand>
</feature>
<dbReference type="InterPro" id="IPR003726">
    <property type="entry name" value="HCY_dom"/>
</dbReference>
<protein>
    <submittedName>
        <fullName evidence="17">Uncharacterized protein LOC109481061</fullName>
    </submittedName>
</protein>
<comment type="subcellular location">
    <subcellularLocation>
        <location evidence="1">Golgi apparatus membrane</location>
        <topology evidence="1">Single-pass type II membrane protein</topology>
    </subcellularLocation>
</comment>
<dbReference type="OrthoDB" id="10039055at2759"/>
<dbReference type="GO" id="GO:0032259">
    <property type="term" value="P:methylation"/>
    <property type="evidence" value="ECO:0007669"/>
    <property type="project" value="UniProtKB-KW"/>
</dbReference>
<dbReference type="Gene3D" id="3.90.1480.20">
    <property type="entry name" value="Glycosyl transferase family 29"/>
    <property type="match status" value="2"/>
</dbReference>
<name>A0A6P4ZYK4_BRABE</name>
<evidence type="ECO:0000256" key="9">
    <source>
        <dbReference type="ARBA" id="ARBA00023034"/>
    </source>
</evidence>
<dbReference type="Proteomes" id="UP000515135">
    <property type="component" value="Unplaced"/>
</dbReference>
<evidence type="ECO:0000256" key="4">
    <source>
        <dbReference type="ARBA" id="ARBA00022676"/>
    </source>
</evidence>
<gene>
    <name evidence="17" type="primary">LOC109481061</name>
</gene>
<comment type="pathway">
    <text evidence="12">Amino-acid biosynthesis; L-methionine biosynthesis via de novo pathway.</text>
</comment>
<accession>A0A6P4ZYK4</accession>
<evidence type="ECO:0000256" key="6">
    <source>
        <dbReference type="ARBA" id="ARBA00022692"/>
    </source>
</evidence>
<dbReference type="PROSITE" id="PS50970">
    <property type="entry name" value="HCY"/>
    <property type="match status" value="1"/>
</dbReference>
<evidence type="ECO:0000256" key="10">
    <source>
        <dbReference type="ARBA" id="ARBA00023136"/>
    </source>
</evidence>
<dbReference type="RefSeq" id="XP_019639094.1">
    <property type="nucleotide sequence ID" value="XM_019783535.1"/>
</dbReference>
<evidence type="ECO:0000256" key="8">
    <source>
        <dbReference type="ARBA" id="ARBA00022989"/>
    </source>
</evidence>
<dbReference type="Pfam" id="PF02574">
    <property type="entry name" value="S-methyl_trans"/>
    <property type="match status" value="1"/>
</dbReference>
<dbReference type="GO" id="GO:0009311">
    <property type="term" value="P:oligosaccharide metabolic process"/>
    <property type="evidence" value="ECO:0007669"/>
    <property type="project" value="TreeGrafter"/>
</dbReference>
<dbReference type="GeneID" id="109481061"/>
<dbReference type="GO" id="GO:0008168">
    <property type="term" value="F:methyltransferase activity"/>
    <property type="evidence" value="ECO:0007669"/>
    <property type="project" value="UniProtKB-UniRule"/>
</dbReference>
<reference evidence="17" key="1">
    <citation type="submission" date="2025-08" db="UniProtKB">
        <authorList>
            <consortium name="RefSeq"/>
        </authorList>
    </citation>
    <scope>IDENTIFICATION</scope>
    <source>
        <tissue evidence="17">Gonad</tissue>
    </source>
</reference>
<proteinExistence type="inferred from homology"/>
<dbReference type="PANTHER" id="PTHR11987">
    <property type="entry name" value="ALPHA-2,8-SIALYLTRANSFERASE"/>
    <property type="match status" value="1"/>
</dbReference>
<keyword evidence="9" id="KW-0333">Golgi apparatus</keyword>
<dbReference type="PANTHER" id="PTHR11987:SF53">
    <property type="entry name" value="ALPHA-2,8-SIALYLTRANSFERASE 8F-LIKE"/>
    <property type="match status" value="1"/>
</dbReference>
<keyword evidence="8" id="KW-1133">Transmembrane helix</keyword>